<dbReference type="VEuPathDB" id="FungiDB:PC110_g720"/>
<comment type="caution">
    <text evidence="2">The sequence shown here is derived from an EMBL/GenBank/DDBJ whole genome shotgun (WGS) entry which is preliminary data.</text>
</comment>
<evidence type="ECO:0000259" key="1">
    <source>
        <dbReference type="PROSITE" id="PS50994"/>
    </source>
</evidence>
<dbReference type="Proteomes" id="UP000251314">
    <property type="component" value="Unassembled WGS sequence"/>
</dbReference>
<dbReference type="InterPro" id="IPR012337">
    <property type="entry name" value="RNaseH-like_sf"/>
</dbReference>
<dbReference type="OrthoDB" id="4366004at2759"/>
<feature type="domain" description="Integrase catalytic" evidence="1">
    <location>
        <begin position="44"/>
        <end position="175"/>
    </location>
</feature>
<sequence>MLDDATIPAQTPIPRKDMVLDTMSGSTQYGAIDLMGGVYQILGLKNSPATFNRVVFNFLSPKLCAELLRRHLCTQSCREKHERYRSRTGILVFIDTFSKIVDHGPVTASITAAQTGANLVGNAYRHRGLPTSIVSNRDPRFTAAYWSALFKSLGTRLLVSTAAHPEVDGQTERVN</sequence>
<name>A0A329T354_9STRA</name>
<keyword evidence="3" id="KW-1185">Reference proteome</keyword>
<dbReference type="InterPro" id="IPR043502">
    <property type="entry name" value="DNA/RNA_pol_sf"/>
</dbReference>
<accession>A0A329T354</accession>
<dbReference type="PANTHER" id="PTHR37984:SF5">
    <property type="entry name" value="PROTEIN NYNRIN-LIKE"/>
    <property type="match status" value="1"/>
</dbReference>
<dbReference type="AlphaFoldDB" id="A0A329T354"/>
<reference evidence="2 3" key="1">
    <citation type="submission" date="2018-01" db="EMBL/GenBank/DDBJ databases">
        <title>Draft genome of the strawberry crown rot pathogen Phytophthora cactorum.</title>
        <authorList>
            <person name="Armitage A.D."/>
            <person name="Lysoe E."/>
            <person name="Nellist C.F."/>
            <person name="Harrison R.J."/>
            <person name="Brurberg M.B."/>
        </authorList>
    </citation>
    <scope>NUCLEOTIDE SEQUENCE [LARGE SCALE GENOMIC DNA]</scope>
    <source>
        <strain evidence="2 3">10300</strain>
    </source>
</reference>
<gene>
    <name evidence="2" type="ORF">PC110_g720</name>
</gene>
<dbReference type="InterPro" id="IPR036397">
    <property type="entry name" value="RNaseH_sf"/>
</dbReference>
<dbReference type="InterPro" id="IPR001584">
    <property type="entry name" value="Integrase_cat-core"/>
</dbReference>
<dbReference type="GO" id="GO:0015074">
    <property type="term" value="P:DNA integration"/>
    <property type="evidence" value="ECO:0007669"/>
    <property type="project" value="InterPro"/>
</dbReference>
<dbReference type="Gene3D" id="3.30.420.10">
    <property type="entry name" value="Ribonuclease H-like superfamily/Ribonuclease H"/>
    <property type="match status" value="1"/>
</dbReference>
<evidence type="ECO:0000313" key="3">
    <source>
        <dbReference type="Proteomes" id="UP000251314"/>
    </source>
</evidence>
<dbReference type="PROSITE" id="PS50994">
    <property type="entry name" value="INTEGRASE"/>
    <property type="match status" value="1"/>
</dbReference>
<dbReference type="SUPFAM" id="SSF53098">
    <property type="entry name" value="Ribonuclease H-like"/>
    <property type="match status" value="1"/>
</dbReference>
<dbReference type="InterPro" id="IPR050951">
    <property type="entry name" value="Retrovirus_Pol_polyprotein"/>
</dbReference>
<dbReference type="STRING" id="29920.A0A329T354"/>
<evidence type="ECO:0000313" key="2">
    <source>
        <dbReference type="EMBL" id="RAW43151.1"/>
    </source>
</evidence>
<dbReference type="SUPFAM" id="SSF56672">
    <property type="entry name" value="DNA/RNA polymerases"/>
    <property type="match status" value="1"/>
</dbReference>
<organism evidence="2 3">
    <name type="scientific">Phytophthora cactorum</name>
    <dbReference type="NCBI Taxonomy" id="29920"/>
    <lineage>
        <taxon>Eukaryota</taxon>
        <taxon>Sar</taxon>
        <taxon>Stramenopiles</taxon>
        <taxon>Oomycota</taxon>
        <taxon>Peronosporomycetes</taxon>
        <taxon>Peronosporales</taxon>
        <taxon>Peronosporaceae</taxon>
        <taxon>Phytophthora</taxon>
    </lineage>
</organism>
<protein>
    <recommendedName>
        <fullName evidence="1">Integrase catalytic domain-containing protein</fullName>
    </recommendedName>
</protein>
<dbReference type="EMBL" id="MJFZ01000007">
    <property type="protein sequence ID" value="RAW43151.1"/>
    <property type="molecule type" value="Genomic_DNA"/>
</dbReference>
<proteinExistence type="predicted"/>
<dbReference type="GO" id="GO:0003676">
    <property type="term" value="F:nucleic acid binding"/>
    <property type="evidence" value="ECO:0007669"/>
    <property type="project" value="InterPro"/>
</dbReference>
<dbReference type="PANTHER" id="PTHR37984">
    <property type="entry name" value="PROTEIN CBG26694"/>
    <property type="match status" value="1"/>
</dbReference>